<keyword evidence="1" id="KW-0732">Signal</keyword>
<dbReference type="EMBL" id="AP024238">
    <property type="protein sequence ID" value="BCO26158.1"/>
    <property type="molecule type" value="Genomic_DNA"/>
</dbReference>
<gene>
    <name evidence="3" type="ORF">MIZ03_1038</name>
</gene>
<feature type="domain" description="AB hydrolase-1" evidence="2">
    <location>
        <begin position="81"/>
        <end position="311"/>
    </location>
</feature>
<dbReference type="PANTHER" id="PTHR43433:SF5">
    <property type="entry name" value="AB HYDROLASE-1 DOMAIN-CONTAINING PROTEIN"/>
    <property type="match status" value="1"/>
</dbReference>
<dbReference type="SUPFAM" id="SSF53474">
    <property type="entry name" value="alpha/beta-Hydrolases"/>
    <property type="match status" value="1"/>
</dbReference>
<dbReference type="InterPro" id="IPR050471">
    <property type="entry name" value="AB_hydrolase"/>
</dbReference>
<feature type="signal peptide" evidence="1">
    <location>
        <begin position="1"/>
        <end position="30"/>
    </location>
</feature>
<keyword evidence="4" id="KW-1185">Reference proteome</keyword>
<protein>
    <submittedName>
        <fullName evidence="3">Aminoacrylate hydrolase RutD</fullName>
    </submittedName>
</protein>
<proteinExistence type="predicted"/>
<reference evidence="3 4" key="1">
    <citation type="journal article" date="2021" name="Microbiol. Spectr.">
        <title>A Single Bacterium Capable of Oxidation and Reduction of Iron at Circumneutral pH.</title>
        <authorList>
            <person name="Kato S."/>
            <person name="Ohkuma M."/>
        </authorList>
    </citation>
    <scope>NUCLEOTIDE SEQUENCE [LARGE SCALE GENOMIC DNA]</scope>
    <source>
        <strain evidence="3 4">MIZ03</strain>
    </source>
</reference>
<accession>A0ABN6D3R3</accession>
<dbReference type="GO" id="GO:0016787">
    <property type="term" value="F:hydrolase activity"/>
    <property type="evidence" value="ECO:0007669"/>
    <property type="project" value="UniProtKB-KW"/>
</dbReference>
<evidence type="ECO:0000313" key="3">
    <source>
        <dbReference type="EMBL" id="BCO26158.1"/>
    </source>
</evidence>
<dbReference type="RefSeq" id="WP_223909288.1">
    <property type="nucleotide sequence ID" value="NZ_AP024238.1"/>
</dbReference>
<evidence type="ECO:0000313" key="4">
    <source>
        <dbReference type="Proteomes" id="UP000824366"/>
    </source>
</evidence>
<keyword evidence="3" id="KW-0378">Hydrolase</keyword>
<dbReference type="PRINTS" id="PR00111">
    <property type="entry name" value="ABHYDROLASE"/>
</dbReference>
<evidence type="ECO:0000256" key="1">
    <source>
        <dbReference type="SAM" id="SignalP"/>
    </source>
</evidence>
<dbReference type="Pfam" id="PF00561">
    <property type="entry name" value="Abhydrolase_1"/>
    <property type="match status" value="1"/>
</dbReference>
<dbReference type="PANTHER" id="PTHR43433">
    <property type="entry name" value="HYDROLASE, ALPHA/BETA FOLD FAMILY PROTEIN"/>
    <property type="match status" value="1"/>
</dbReference>
<dbReference type="InterPro" id="IPR029058">
    <property type="entry name" value="AB_hydrolase_fold"/>
</dbReference>
<feature type="chain" id="PRO_5045980103" evidence="1">
    <location>
        <begin position="31"/>
        <end position="330"/>
    </location>
</feature>
<organism evidence="3 4">
    <name type="scientific">Rhodoferax lithotrophicus</name>
    <dbReference type="NCBI Taxonomy" id="2798804"/>
    <lineage>
        <taxon>Bacteria</taxon>
        <taxon>Pseudomonadati</taxon>
        <taxon>Pseudomonadota</taxon>
        <taxon>Betaproteobacteria</taxon>
        <taxon>Burkholderiales</taxon>
        <taxon>Comamonadaceae</taxon>
        <taxon>Rhodoferax</taxon>
    </lineage>
</organism>
<dbReference type="Proteomes" id="UP000824366">
    <property type="component" value="Chromosome"/>
</dbReference>
<sequence length="330" mass="35260">MNTHAMQYLLKTALLGLAMAAPLLPVTVSAADAVPTVVTQAQQASSQALGDTWKSVPTQTLTAGDVSFAYRELGKQNGGTPVVLLAHLAAVLDNWDPRIVDGIAAKHHVIAFDNRGVGASSGSPSNTMEQMADDAVTFIQAMGLKQVDLFGFSMGGMIAQEIVLKEPQLVRKMILAGTGPAGGPGISNVAGVANYDVLRATFTGQDPKQYLFFTRTPNGIEAGKAFIERLQERSANRDKEIAIWAYVSQLQALKAWGQKQPADLSVIKQPVLVVNGDADRMVPTLNTHDLARRLPNSTLIIYPDAGHGGIFQFHADFVPSALEFLGRSTQ</sequence>
<dbReference type="Gene3D" id="3.40.50.1820">
    <property type="entry name" value="alpha/beta hydrolase"/>
    <property type="match status" value="1"/>
</dbReference>
<dbReference type="InterPro" id="IPR000073">
    <property type="entry name" value="AB_hydrolase_1"/>
</dbReference>
<name>A0ABN6D3R3_9BURK</name>
<evidence type="ECO:0000259" key="2">
    <source>
        <dbReference type="Pfam" id="PF00561"/>
    </source>
</evidence>